<keyword evidence="2" id="KW-1185">Reference proteome</keyword>
<protein>
    <submittedName>
        <fullName evidence="1">Uncharacterized protein</fullName>
    </submittedName>
</protein>
<reference evidence="1 2" key="1">
    <citation type="submission" date="2023-09" db="EMBL/GenBank/DDBJ databases">
        <title>Nesidiocoris tenuis whole genome shotgun sequence.</title>
        <authorList>
            <person name="Shibata T."/>
            <person name="Shimoda M."/>
            <person name="Kobayashi T."/>
            <person name="Uehara T."/>
        </authorList>
    </citation>
    <scope>NUCLEOTIDE SEQUENCE [LARGE SCALE GENOMIC DNA]</scope>
    <source>
        <strain evidence="1 2">Japan</strain>
    </source>
</reference>
<accession>A0ABN7AI28</accession>
<proteinExistence type="predicted"/>
<dbReference type="EMBL" id="AP028910">
    <property type="protein sequence ID" value="BES90932.1"/>
    <property type="molecule type" value="Genomic_DNA"/>
</dbReference>
<evidence type="ECO:0000313" key="1">
    <source>
        <dbReference type="EMBL" id="BES90932.1"/>
    </source>
</evidence>
<sequence>MGRETERVKCAPSLPTTEMVRAPGPYDGHLFQCVPLAHIRRTLRLFSRTRTHTRAAHFVIRAKSYGTTETENMGDVMKLREDLPPDRPGSS</sequence>
<organism evidence="1 2">
    <name type="scientific">Nesidiocoris tenuis</name>
    <dbReference type="NCBI Taxonomy" id="355587"/>
    <lineage>
        <taxon>Eukaryota</taxon>
        <taxon>Metazoa</taxon>
        <taxon>Ecdysozoa</taxon>
        <taxon>Arthropoda</taxon>
        <taxon>Hexapoda</taxon>
        <taxon>Insecta</taxon>
        <taxon>Pterygota</taxon>
        <taxon>Neoptera</taxon>
        <taxon>Paraneoptera</taxon>
        <taxon>Hemiptera</taxon>
        <taxon>Heteroptera</taxon>
        <taxon>Panheteroptera</taxon>
        <taxon>Cimicomorpha</taxon>
        <taxon>Miridae</taxon>
        <taxon>Dicyphina</taxon>
        <taxon>Nesidiocoris</taxon>
    </lineage>
</organism>
<gene>
    <name evidence="1" type="ORF">NTJ_03740</name>
</gene>
<name>A0ABN7AI28_9HEMI</name>
<dbReference type="Proteomes" id="UP001307889">
    <property type="component" value="Chromosome 2"/>
</dbReference>
<evidence type="ECO:0000313" key="2">
    <source>
        <dbReference type="Proteomes" id="UP001307889"/>
    </source>
</evidence>